<dbReference type="InterPro" id="IPR003115">
    <property type="entry name" value="ParB_N"/>
</dbReference>
<dbReference type="RefSeq" id="WP_185675408.1">
    <property type="nucleotide sequence ID" value="NZ_JACHVB010000021.1"/>
</dbReference>
<accession>A0A842HFW3</accession>
<organism evidence="3 4">
    <name type="scientific">Ruficoccus amylovorans</name>
    <dbReference type="NCBI Taxonomy" id="1804625"/>
    <lineage>
        <taxon>Bacteria</taxon>
        <taxon>Pseudomonadati</taxon>
        <taxon>Verrucomicrobiota</taxon>
        <taxon>Opitutia</taxon>
        <taxon>Puniceicoccales</taxon>
        <taxon>Cerasicoccaceae</taxon>
        <taxon>Ruficoccus</taxon>
    </lineage>
</organism>
<name>A0A842HFW3_9BACT</name>
<dbReference type="AlphaFoldDB" id="A0A842HFW3"/>
<evidence type="ECO:0000313" key="4">
    <source>
        <dbReference type="Proteomes" id="UP000546464"/>
    </source>
</evidence>
<feature type="compositionally biased region" description="Low complexity" evidence="1">
    <location>
        <begin position="97"/>
        <end position="113"/>
    </location>
</feature>
<evidence type="ECO:0000256" key="1">
    <source>
        <dbReference type="SAM" id="MobiDB-lite"/>
    </source>
</evidence>
<proteinExistence type="predicted"/>
<dbReference type="Proteomes" id="UP000546464">
    <property type="component" value="Unassembled WGS sequence"/>
</dbReference>
<evidence type="ECO:0000259" key="2">
    <source>
        <dbReference type="SMART" id="SM00470"/>
    </source>
</evidence>
<gene>
    <name evidence="3" type="ORF">H5P28_09160</name>
</gene>
<feature type="domain" description="ParB-like N-terminal" evidence="2">
    <location>
        <begin position="140"/>
        <end position="232"/>
    </location>
</feature>
<dbReference type="InterPro" id="IPR036086">
    <property type="entry name" value="ParB/Sulfiredoxin_sf"/>
</dbReference>
<feature type="region of interest" description="Disordered" evidence="1">
    <location>
        <begin position="61"/>
        <end position="113"/>
    </location>
</feature>
<dbReference type="Gene3D" id="3.90.1530.10">
    <property type="entry name" value="Conserved hypothetical protein from pyrococcus furiosus pfu- 392566-001, ParB domain"/>
    <property type="match status" value="1"/>
</dbReference>
<comment type="caution">
    <text evidence="3">The sequence shown here is derived from an EMBL/GenBank/DDBJ whole genome shotgun (WGS) entry which is preliminary data.</text>
</comment>
<protein>
    <submittedName>
        <fullName evidence="3">ParB N-terminal domain-containing protein</fullName>
    </submittedName>
</protein>
<evidence type="ECO:0000313" key="3">
    <source>
        <dbReference type="EMBL" id="MBC2594424.1"/>
    </source>
</evidence>
<feature type="region of interest" description="Disordered" evidence="1">
    <location>
        <begin position="273"/>
        <end position="303"/>
    </location>
</feature>
<dbReference type="EMBL" id="JACHVB010000021">
    <property type="protein sequence ID" value="MBC2594424.1"/>
    <property type="molecule type" value="Genomic_DNA"/>
</dbReference>
<dbReference type="SMART" id="SM00470">
    <property type="entry name" value="ParB"/>
    <property type="match status" value="1"/>
</dbReference>
<reference evidence="3 4" key="1">
    <citation type="submission" date="2020-07" db="EMBL/GenBank/DDBJ databases">
        <authorList>
            <person name="Feng X."/>
        </authorList>
    </citation>
    <scope>NUCLEOTIDE SEQUENCE [LARGE SCALE GENOMIC DNA]</scope>
    <source>
        <strain evidence="3 4">JCM31066</strain>
    </source>
</reference>
<sequence>MIENDQYYAPSELAKLAEIPKNTVINWVKGDHIPSTSSGEGGARRYQVRGGDFIAFLNSEKAGKHRRPIQDEVPEVSPVPQTPNGGLDAPRSPSRTSEAIPAASEAPAVEPSEAVSEEIIATTSEPLPMASSASPSMGYKEVAISRIIRESECQVREKINERTVSEYAETLKDGGTFPPVILFGTHDGAKLYLADGFHRLFAHERCNRTTITAEIHEGGLCEAIRYALGVNSTHGLRRTSADKRKAIGIALQHFHELSNVAIAELCGVSESSVRNHRESAQNGKRVGRDGKSHPARKGSPSAYRRAKSAITRVKCTADDAQKLIEWLREHFKLAT</sequence>
<keyword evidence="4" id="KW-1185">Reference proteome</keyword>
<dbReference type="Pfam" id="PF02195">
    <property type="entry name" value="ParB_N"/>
    <property type="match status" value="1"/>
</dbReference>
<dbReference type="SUPFAM" id="SSF110849">
    <property type="entry name" value="ParB/Sulfiredoxin"/>
    <property type="match status" value="1"/>
</dbReference>